<proteinExistence type="predicted"/>
<evidence type="ECO:0000313" key="2">
    <source>
        <dbReference type="Proteomes" id="UP000295277"/>
    </source>
</evidence>
<dbReference type="Proteomes" id="UP000295277">
    <property type="component" value="Unassembled WGS sequence"/>
</dbReference>
<keyword evidence="2" id="KW-1185">Reference proteome</keyword>
<gene>
    <name evidence="1" type="ORF">EV216_13326</name>
</gene>
<accession>A0A4V2R3F7</accession>
<dbReference type="EMBL" id="SLVM01000033">
    <property type="protein sequence ID" value="TCM76580.1"/>
    <property type="molecule type" value="Genomic_DNA"/>
</dbReference>
<organism evidence="1 2">
    <name type="scientific">Rhodovulum steppense</name>
    <dbReference type="NCBI Taxonomy" id="540251"/>
    <lineage>
        <taxon>Bacteria</taxon>
        <taxon>Pseudomonadati</taxon>
        <taxon>Pseudomonadota</taxon>
        <taxon>Alphaproteobacteria</taxon>
        <taxon>Rhodobacterales</taxon>
        <taxon>Paracoccaceae</taxon>
        <taxon>Rhodovulum</taxon>
    </lineage>
</organism>
<protein>
    <recommendedName>
        <fullName evidence="3">Outer membrane receptor protein involved in Fe transport</fullName>
    </recommendedName>
</protein>
<reference evidence="1 2" key="1">
    <citation type="submission" date="2019-03" db="EMBL/GenBank/DDBJ databases">
        <title>Genomic Encyclopedia of Type Strains, Phase IV (KMG-IV): sequencing the most valuable type-strain genomes for metagenomic binning, comparative biology and taxonomic classification.</title>
        <authorList>
            <person name="Goeker M."/>
        </authorList>
    </citation>
    <scope>NUCLEOTIDE SEQUENCE [LARGE SCALE GENOMIC DNA]</scope>
    <source>
        <strain evidence="1 2">DSM 21153</strain>
    </source>
</reference>
<dbReference type="AlphaFoldDB" id="A0A4V2R3F7"/>
<evidence type="ECO:0008006" key="3">
    <source>
        <dbReference type="Google" id="ProtNLM"/>
    </source>
</evidence>
<name>A0A4V2R3F7_9RHOB</name>
<comment type="caution">
    <text evidence="1">The sequence shown here is derived from an EMBL/GenBank/DDBJ whole genome shotgun (WGS) entry which is preliminary data.</text>
</comment>
<dbReference type="OrthoDB" id="9796221at2"/>
<dbReference type="RefSeq" id="WP_132696653.1">
    <property type="nucleotide sequence ID" value="NZ_SLVM01000033.1"/>
</dbReference>
<evidence type="ECO:0000313" key="1">
    <source>
        <dbReference type="EMBL" id="TCM76580.1"/>
    </source>
</evidence>
<dbReference type="SUPFAM" id="SSF56935">
    <property type="entry name" value="Porins"/>
    <property type="match status" value="1"/>
</dbReference>
<sequence>MIHENTRSALMAGTAVGVLWASLPATALAEERLPLGTVLLPGGSETTTLDQGKTVLGNESMAIRSDGSGDANTALTSLPNVQYRDDTDADAGQNGDDILNLKPLELSISGGRVFENNFILDGVGINSLAGNENPNTTTDLSRQTGNPGSYTFYGLHSQTQFVPSAMVDSFEVRDSDIPAEFGGFQGGVVDYRLTEPSTERASGKVTFDYHSDAMVDYKLGTEDGDNPFDVPKPEFTNLQYSAEVNQPLGGRTAVILGFGRRWAESTKAMDPQYRSGKAENDSRSDFWRLRLAHDLEGGGKISFGGMLTDYSQGWDSNYIEDYHMDVETRGLSLDARYENEWDALEIGGLGLSNVKLTLRAIHQDNSAENVNRESEFYSWYGAYFSTLRGVSYTTDAFDAWCDAPDAAREPEDYVACLRGGYGSKSYDDTRDRIEAKLEGDVWRGSFTLGAALERVEAGRSGSGFTSYTASVYPGTFGSFTCPADDPACIEDQYLRIRITQDPYDVAVDAKKTEAYFDLDQSWGDFGLRGGLRIERNDVLKNTDIAPRLSASWTPTPDFALTLGANRYYSGSYLSYAIHGVVPRGVNQSRSHDAATGVVGDWGAPINLNAFSYTQGGLRTPYVDEGSLAMLYRDVWTGGTWRLKFIDRQGKDQFARSQDSTSLVNRLTNDGTNEYRSVSLEYQKAWEVGQGRALDDVSLYVSGVWSKRRSSNDSYFGELGDDGTDEFIWYDNRSYTRGEFYEVTGNRDIPVRATVELASSWQQERFRLGIGADISFGYTAAIDTGTNGTFVNPDYGSRPHDIYEDFNFDAAVSTFLSGRLRLARLQGGDLDLNVKVSNLFNDLGNRTATSRNPWMPGRAIHVGTSYTW</sequence>